<dbReference type="EMBL" id="BMMZ01000004">
    <property type="protein sequence ID" value="GGL60579.1"/>
    <property type="molecule type" value="Genomic_DNA"/>
</dbReference>
<accession>A0A917S7N6</accession>
<dbReference type="Proteomes" id="UP000613840">
    <property type="component" value="Unassembled WGS sequence"/>
</dbReference>
<gene>
    <name evidence="1" type="ORF">GCM10011575_18870</name>
</gene>
<reference evidence="1" key="1">
    <citation type="journal article" date="2014" name="Int. J. Syst. Evol. Microbiol.">
        <title>Complete genome sequence of Corynebacterium casei LMG S-19264T (=DSM 44701T), isolated from a smear-ripened cheese.</title>
        <authorList>
            <consortium name="US DOE Joint Genome Institute (JGI-PGF)"/>
            <person name="Walter F."/>
            <person name="Albersmeier A."/>
            <person name="Kalinowski J."/>
            <person name="Ruckert C."/>
        </authorList>
    </citation>
    <scope>NUCLEOTIDE SEQUENCE</scope>
    <source>
        <strain evidence="1">CGMCC 4.7306</strain>
    </source>
</reference>
<name>A0A917S7N6_9ACTN</name>
<keyword evidence="2" id="KW-1185">Reference proteome</keyword>
<comment type="caution">
    <text evidence="1">The sequence shown here is derived from an EMBL/GenBank/DDBJ whole genome shotgun (WGS) entry which is preliminary data.</text>
</comment>
<organism evidence="1 2">
    <name type="scientific">Microlunatus endophyticus</name>
    <dbReference type="NCBI Taxonomy" id="1716077"/>
    <lineage>
        <taxon>Bacteria</taxon>
        <taxon>Bacillati</taxon>
        <taxon>Actinomycetota</taxon>
        <taxon>Actinomycetes</taxon>
        <taxon>Propionibacteriales</taxon>
        <taxon>Propionibacteriaceae</taxon>
        <taxon>Microlunatus</taxon>
    </lineage>
</organism>
<protein>
    <submittedName>
        <fullName evidence="1">Uncharacterized protein</fullName>
    </submittedName>
</protein>
<dbReference type="AlphaFoldDB" id="A0A917S7N6"/>
<evidence type="ECO:0000313" key="2">
    <source>
        <dbReference type="Proteomes" id="UP000613840"/>
    </source>
</evidence>
<proteinExistence type="predicted"/>
<evidence type="ECO:0000313" key="1">
    <source>
        <dbReference type="EMBL" id="GGL60579.1"/>
    </source>
</evidence>
<reference evidence="1" key="2">
    <citation type="submission" date="2020-09" db="EMBL/GenBank/DDBJ databases">
        <authorList>
            <person name="Sun Q."/>
            <person name="Zhou Y."/>
        </authorList>
    </citation>
    <scope>NUCLEOTIDE SEQUENCE</scope>
    <source>
        <strain evidence="1">CGMCC 4.7306</strain>
    </source>
</reference>
<sequence>MVGRIEADELARSGWSCWADPAAAESGRVAEDLPDVFVPAHQEAVLDAGKSDPDHALFVAGRCEFGGRTDSVPSQIQRHFLRC</sequence>